<proteinExistence type="predicted"/>
<sequence length="135" mass="14980">MSIRRRLARFNRAFANRLVGAVITRLPGFGMLRHRGRRSGLGYRTPVKIFRRGASYIISLPYGADSDWVKNVLAAGECELVTRGRNVRLAEPEVYEAGSEPAIPAPIRMILRWVNATQYLAMKPVSGALPVGEGE</sequence>
<dbReference type="EMBL" id="WLZY01000002">
    <property type="protein sequence ID" value="NDL56894.1"/>
    <property type="molecule type" value="Genomic_DNA"/>
</dbReference>
<dbReference type="GO" id="GO:0016491">
    <property type="term" value="F:oxidoreductase activity"/>
    <property type="evidence" value="ECO:0007669"/>
    <property type="project" value="InterPro"/>
</dbReference>
<evidence type="ECO:0000313" key="2">
    <source>
        <dbReference type="Proteomes" id="UP000460435"/>
    </source>
</evidence>
<accession>A0A7K3M0U3</accession>
<dbReference type="RefSeq" id="WP_162449592.1">
    <property type="nucleotide sequence ID" value="NZ_WLZY01000002.1"/>
</dbReference>
<organism evidence="1 2">
    <name type="scientific">Phytoactinopolyspora mesophila</name>
    <dbReference type="NCBI Taxonomy" id="2650750"/>
    <lineage>
        <taxon>Bacteria</taxon>
        <taxon>Bacillati</taxon>
        <taxon>Actinomycetota</taxon>
        <taxon>Actinomycetes</taxon>
        <taxon>Jiangellales</taxon>
        <taxon>Jiangellaceae</taxon>
        <taxon>Phytoactinopolyspora</taxon>
    </lineage>
</organism>
<dbReference type="Gene3D" id="2.30.110.10">
    <property type="entry name" value="Electron Transport, Fmn-binding Protein, Chain A"/>
    <property type="match status" value="1"/>
</dbReference>
<comment type="caution">
    <text evidence="1">The sequence shown here is derived from an EMBL/GenBank/DDBJ whole genome shotgun (WGS) entry which is preliminary data.</text>
</comment>
<dbReference type="InterPro" id="IPR012349">
    <property type="entry name" value="Split_barrel_FMN-bd"/>
</dbReference>
<name>A0A7K3M0U3_9ACTN</name>
<dbReference type="NCBIfam" id="TIGR00026">
    <property type="entry name" value="hi_GC_TIGR00026"/>
    <property type="match status" value="1"/>
</dbReference>
<reference evidence="1 2" key="1">
    <citation type="submission" date="2019-11" db="EMBL/GenBank/DDBJ databases">
        <authorList>
            <person name="Li X.-J."/>
            <person name="Feng X.-M."/>
        </authorList>
    </citation>
    <scope>NUCLEOTIDE SEQUENCE [LARGE SCALE GENOMIC DNA]</scope>
    <source>
        <strain evidence="1 2">XMNu-373</strain>
    </source>
</reference>
<dbReference type="InterPro" id="IPR004378">
    <property type="entry name" value="F420H2_quin_Rdtase"/>
</dbReference>
<dbReference type="Pfam" id="PF04075">
    <property type="entry name" value="F420H2_quin_red"/>
    <property type="match status" value="1"/>
</dbReference>
<gene>
    <name evidence="1" type="ORF">F7O44_07395</name>
</gene>
<keyword evidence="2" id="KW-1185">Reference proteome</keyword>
<protein>
    <submittedName>
        <fullName evidence="1">Nitroreductase family deazaflavin-dependent oxidoreductase</fullName>
    </submittedName>
</protein>
<evidence type="ECO:0000313" key="1">
    <source>
        <dbReference type="EMBL" id="NDL56894.1"/>
    </source>
</evidence>
<dbReference type="Proteomes" id="UP000460435">
    <property type="component" value="Unassembled WGS sequence"/>
</dbReference>
<dbReference type="AlphaFoldDB" id="A0A7K3M0U3"/>